<reference evidence="5" key="1">
    <citation type="journal article" date="2019" name="Beilstein J. Org. Chem.">
        <title>Nanangenines: drimane sesquiterpenoids as the dominant metabolite cohort of a novel Australian fungus, Aspergillus nanangensis.</title>
        <authorList>
            <person name="Lacey H.J."/>
            <person name="Gilchrist C.L.M."/>
            <person name="Crombie A."/>
            <person name="Kalaitzis J.A."/>
            <person name="Vuong D."/>
            <person name="Rutledge P.J."/>
            <person name="Turner P."/>
            <person name="Pitt J.I."/>
            <person name="Lacey E."/>
            <person name="Chooi Y.H."/>
            <person name="Piggott A.M."/>
        </authorList>
    </citation>
    <scope>NUCLEOTIDE SEQUENCE</scope>
    <source>
        <strain evidence="5">MST-FP2251</strain>
    </source>
</reference>
<keyword evidence="3" id="KW-0539">Nucleus</keyword>
<dbReference type="CDD" id="cd12148">
    <property type="entry name" value="fungal_TF_MHR"/>
    <property type="match status" value="1"/>
</dbReference>
<feature type="domain" description="Xylanolytic transcriptional activator regulatory" evidence="4">
    <location>
        <begin position="281"/>
        <end position="354"/>
    </location>
</feature>
<organism evidence="5 6">
    <name type="scientific">Aspergillus nanangensis</name>
    <dbReference type="NCBI Taxonomy" id="2582783"/>
    <lineage>
        <taxon>Eukaryota</taxon>
        <taxon>Fungi</taxon>
        <taxon>Dikarya</taxon>
        <taxon>Ascomycota</taxon>
        <taxon>Pezizomycotina</taxon>
        <taxon>Eurotiomycetes</taxon>
        <taxon>Eurotiomycetidae</taxon>
        <taxon>Eurotiales</taxon>
        <taxon>Aspergillaceae</taxon>
        <taxon>Aspergillus</taxon>
        <taxon>Aspergillus subgen. Circumdati</taxon>
    </lineage>
</organism>
<evidence type="ECO:0000256" key="2">
    <source>
        <dbReference type="ARBA" id="ARBA00023163"/>
    </source>
</evidence>
<evidence type="ECO:0000259" key="4">
    <source>
        <dbReference type="SMART" id="SM00906"/>
    </source>
</evidence>
<dbReference type="GO" id="GO:0006351">
    <property type="term" value="P:DNA-templated transcription"/>
    <property type="evidence" value="ECO:0007669"/>
    <property type="project" value="InterPro"/>
</dbReference>
<evidence type="ECO:0000313" key="5">
    <source>
        <dbReference type="EMBL" id="KAF9887931.1"/>
    </source>
</evidence>
<dbReference type="SMART" id="SM00906">
    <property type="entry name" value="Fungal_trans"/>
    <property type="match status" value="1"/>
</dbReference>
<dbReference type="GO" id="GO:0003700">
    <property type="term" value="F:DNA-binding transcription factor activity"/>
    <property type="evidence" value="ECO:0007669"/>
    <property type="project" value="InterPro"/>
</dbReference>
<comment type="caution">
    <text evidence="5">The sequence shown here is derived from an EMBL/GenBank/DDBJ whole genome shotgun (WGS) entry which is preliminary data.</text>
</comment>
<name>A0AAD4CJY5_ASPNN</name>
<keyword evidence="2" id="KW-0804">Transcription</keyword>
<dbReference type="EMBL" id="VCAU01000054">
    <property type="protein sequence ID" value="KAF9887931.1"/>
    <property type="molecule type" value="Genomic_DNA"/>
</dbReference>
<evidence type="ECO:0000313" key="6">
    <source>
        <dbReference type="Proteomes" id="UP001194746"/>
    </source>
</evidence>
<keyword evidence="1" id="KW-0805">Transcription regulation</keyword>
<dbReference type="GO" id="GO:0008270">
    <property type="term" value="F:zinc ion binding"/>
    <property type="evidence" value="ECO:0007669"/>
    <property type="project" value="InterPro"/>
</dbReference>
<gene>
    <name evidence="5" type="ORF">FE257_009453</name>
</gene>
<dbReference type="InterPro" id="IPR050987">
    <property type="entry name" value="AtrR-like"/>
</dbReference>
<keyword evidence="6" id="KW-1185">Reference proteome</keyword>
<reference evidence="5" key="2">
    <citation type="submission" date="2020-02" db="EMBL/GenBank/DDBJ databases">
        <authorList>
            <person name="Gilchrist C.L.M."/>
            <person name="Chooi Y.-H."/>
        </authorList>
    </citation>
    <scope>NUCLEOTIDE SEQUENCE</scope>
    <source>
        <strain evidence="5">MST-FP2251</strain>
    </source>
</reference>
<dbReference type="GO" id="GO:0003677">
    <property type="term" value="F:DNA binding"/>
    <property type="evidence" value="ECO:0007669"/>
    <property type="project" value="InterPro"/>
</dbReference>
<dbReference type="InterPro" id="IPR007219">
    <property type="entry name" value="XnlR_reg_dom"/>
</dbReference>
<accession>A0AAD4CJY5</accession>
<dbReference type="PANTHER" id="PTHR46910:SF25">
    <property type="entry name" value="ABC-TRANSPORTER-REGULATING TRANSCRIPTION FACTOR"/>
    <property type="match status" value="1"/>
</dbReference>
<dbReference type="AlphaFoldDB" id="A0AAD4CJY5"/>
<dbReference type="Proteomes" id="UP001194746">
    <property type="component" value="Unassembled WGS sequence"/>
</dbReference>
<sequence>MSTRSRLIMINRLETNIERMEARLQELGFDLGHEILTESDDMETFPSPPLPQYDNPTGEEFLEADMGDVGDPFTHVDPTSTHGQVEENMLPDDLGSFFFPRSLVDMPVTGGISSLSPEGKEWILRKAGVAASSQGFSSVPSSKNTRQFSLRGVFPNTAFSPVPPREEAISLLDDYLEGFNTLCPLYQRSALIPLFHDGKLDIKHQPPGRWATINVILGLGYMLRIKDRSVAQTDHQKSWMFIKNALGVVNDLYLGPPDLWAIQSLLGMTIFLLGTCSTQPCSFLISTAVRMSHQIGLERSVGVSRLCPEEGEQRRRVFWITYCLDREISLRFSKPFAQRDEDMDVNLPMETFGDNLDIQQIRFDAFRSMCQLSMIKSQLYKRLYSAAAMDRPLNELAVAVGMLDEELQRWKESIPFEYRPEELVSSAFSQFPVSLALLYLHYSYFDCVISIHRLTAKRARNLMSAVQDCGLDAKPTTPSNPRVYMSASLCAKAARASIDLMRYIPQGNICVVGIMIHYPIVASMTLSWCIIRNPLDVSRAYDMKLIARVERFLASLVLGTPNEIVKRLVKFCAKYRGLAETAINGTGQA</sequence>
<dbReference type="Pfam" id="PF04082">
    <property type="entry name" value="Fungal_trans"/>
    <property type="match status" value="1"/>
</dbReference>
<dbReference type="PANTHER" id="PTHR46910">
    <property type="entry name" value="TRANSCRIPTION FACTOR PDR1"/>
    <property type="match status" value="1"/>
</dbReference>
<evidence type="ECO:0000256" key="1">
    <source>
        <dbReference type="ARBA" id="ARBA00023015"/>
    </source>
</evidence>
<protein>
    <recommendedName>
        <fullName evidence="4">Xylanolytic transcriptional activator regulatory domain-containing protein</fullName>
    </recommendedName>
</protein>
<evidence type="ECO:0000256" key="3">
    <source>
        <dbReference type="ARBA" id="ARBA00023242"/>
    </source>
</evidence>
<proteinExistence type="predicted"/>